<dbReference type="KEGG" id="pgg:FX982_02471"/>
<organism evidence="1 2">
    <name type="scientific">Pseudomonas graminis</name>
    <dbReference type="NCBI Taxonomy" id="158627"/>
    <lineage>
        <taxon>Bacteria</taxon>
        <taxon>Pseudomonadati</taxon>
        <taxon>Pseudomonadota</taxon>
        <taxon>Gammaproteobacteria</taxon>
        <taxon>Pseudomonadales</taxon>
        <taxon>Pseudomonadaceae</taxon>
        <taxon>Pseudomonas</taxon>
    </lineage>
</organism>
<keyword evidence="2" id="KW-1185">Reference proteome</keyword>
<dbReference type="RefSeq" id="WP_172610850.1">
    <property type="nucleotide sequence ID" value="NZ_CP053746.1"/>
</dbReference>
<proteinExistence type="predicted"/>
<name>A0A6M8M9Q2_9PSED</name>
<evidence type="ECO:0000313" key="2">
    <source>
        <dbReference type="Proteomes" id="UP000501989"/>
    </source>
</evidence>
<accession>A0A6M8M9Q2</accession>
<dbReference type="Proteomes" id="UP000501989">
    <property type="component" value="Chromosome"/>
</dbReference>
<evidence type="ECO:0000313" key="1">
    <source>
        <dbReference type="EMBL" id="QKF51509.1"/>
    </source>
</evidence>
<protein>
    <submittedName>
        <fullName evidence="1">Uncharacterized protein</fullName>
    </submittedName>
</protein>
<gene>
    <name evidence="1" type="ORF">FX982_02471</name>
</gene>
<reference evidence="2" key="1">
    <citation type="submission" date="2019-12" db="EMBL/GenBank/DDBJ databases">
        <title>Endophytic bacteria associated with Panax ginseng seedlings.</title>
        <authorList>
            <person name="Park J.M."/>
            <person name="Shin R."/>
            <person name="Jo S.H."/>
        </authorList>
    </citation>
    <scope>NUCLEOTIDE SEQUENCE [LARGE SCALE GENOMIC DNA]</scope>
    <source>
        <strain evidence="2">PgKB30</strain>
    </source>
</reference>
<dbReference type="AlphaFoldDB" id="A0A6M8M9Q2"/>
<dbReference type="EMBL" id="CP053746">
    <property type="protein sequence ID" value="QKF51509.1"/>
    <property type="molecule type" value="Genomic_DNA"/>
</dbReference>
<sequence>MKEADWKILSRLRPLAVERLYERIWQDILKKTAVTDKDARDRVQGVRDVANKGDKLVAKVFDSTNFSRSNFSFHLYALVAEDLITDEELRQFSDEVQDRLKLWREG</sequence>